<keyword evidence="2" id="KW-0479">Metal-binding</keyword>
<dbReference type="GO" id="GO:0016705">
    <property type="term" value="F:oxidoreductase activity, acting on paired donors, with incorporation or reduction of molecular oxygen"/>
    <property type="evidence" value="ECO:0007669"/>
    <property type="project" value="InterPro"/>
</dbReference>
<protein>
    <submittedName>
        <fullName evidence="5">Uncharacterized protein</fullName>
    </submittedName>
</protein>
<accession>A0A835U7H4</accession>
<feature type="signal peptide" evidence="4">
    <location>
        <begin position="1"/>
        <end position="18"/>
    </location>
</feature>
<evidence type="ECO:0000256" key="1">
    <source>
        <dbReference type="ARBA" id="ARBA00010617"/>
    </source>
</evidence>
<dbReference type="GO" id="GO:0020037">
    <property type="term" value="F:heme binding"/>
    <property type="evidence" value="ECO:0007669"/>
    <property type="project" value="InterPro"/>
</dbReference>
<dbReference type="PANTHER" id="PTHR47955:SF14">
    <property type="entry name" value="OS01G0543600 PROTEIN"/>
    <property type="match status" value="1"/>
</dbReference>
<keyword evidence="6" id="KW-1185">Reference proteome</keyword>
<dbReference type="GO" id="GO:0005506">
    <property type="term" value="F:iron ion binding"/>
    <property type="evidence" value="ECO:0007669"/>
    <property type="project" value="InterPro"/>
</dbReference>
<dbReference type="InterPro" id="IPR036396">
    <property type="entry name" value="Cyt_P450_sf"/>
</dbReference>
<proteinExistence type="inferred from homology"/>
<dbReference type="PANTHER" id="PTHR47955">
    <property type="entry name" value="CYTOCHROME P450 FAMILY 71 PROTEIN"/>
    <property type="match status" value="1"/>
</dbReference>
<dbReference type="Proteomes" id="UP000636800">
    <property type="component" value="Unassembled WGS sequence"/>
</dbReference>
<dbReference type="OrthoDB" id="3222at2759"/>
<dbReference type="Gene3D" id="1.10.630.10">
    <property type="entry name" value="Cytochrome P450"/>
    <property type="match status" value="1"/>
</dbReference>
<dbReference type="SUPFAM" id="SSF48264">
    <property type="entry name" value="Cytochrome P450"/>
    <property type="match status" value="1"/>
</dbReference>
<evidence type="ECO:0000313" key="5">
    <source>
        <dbReference type="EMBL" id="KAG0452499.1"/>
    </source>
</evidence>
<keyword evidence="3" id="KW-0408">Iron</keyword>
<evidence type="ECO:0000256" key="4">
    <source>
        <dbReference type="SAM" id="SignalP"/>
    </source>
</evidence>
<name>A0A835U7H4_VANPL</name>
<comment type="similarity">
    <text evidence="1">Belongs to the cytochrome P450 family.</text>
</comment>
<gene>
    <name evidence="5" type="ORF">HPP92_025163</name>
</gene>
<sequence length="111" mass="12904">MMLFKLLHLGSFPTIVVTSSKLVEGFMRNHDHCFASRQRLKAPTFMFYDCKDLAFAPYGEYRRQLRKLGAVQLLSSKMVQSFHLFEHTRRPSISISILSSNAYVTVFFLYS</sequence>
<reference evidence="5 6" key="1">
    <citation type="journal article" date="2020" name="Nat. Food">
        <title>A phased Vanilla planifolia genome enables genetic improvement of flavour and production.</title>
        <authorList>
            <person name="Hasing T."/>
            <person name="Tang H."/>
            <person name="Brym M."/>
            <person name="Khazi F."/>
            <person name="Huang T."/>
            <person name="Chambers A.H."/>
        </authorList>
    </citation>
    <scope>NUCLEOTIDE SEQUENCE [LARGE SCALE GENOMIC DNA]</scope>
    <source>
        <tissue evidence="5">Leaf</tissue>
    </source>
</reference>
<dbReference type="AlphaFoldDB" id="A0A835U7H4"/>
<organism evidence="5 6">
    <name type="scientific">Vanilla planifolia</name>
    <name type="common">Vanilla</name>
    <dbReference type="NCBI Taxonomy" id="51239"/>
    <lineage>
        <taxon>Eukaryota</taxon>
        <taxon>Viridiplantae</taxon>
        <taxon>Streptophyta</taxon>
        <taxon>Embryophyta</taxon>
        <taxon>Tracheophyta</taxon>
        <taxon>Spermatophyta</taxon>
        <taxon>Magnoliopsida</taxon>
        <taxon>Liliopsida</taxon>
        <taxon>Asparagales</taxon>
        <taxon>Orchidaceae</taxon>
        <taxon>Vanilloideae</taxon>
        <taxon>Vanilleae</taxon>
        <taxon>Vanilla</taxon>
    </lineage>
</organism>
<dbReference type="EMBL" id="JADCNL010000014">
    <property type="protein sequence ID" value="KAG0452499.1"/>
    <property type="molecule type" value="Genomic_DNA"/>
</dbReference>
<comment type="caution">
    <text evidence="5">The sequence shown here is derived from an EMBL/GenBank/DDBJ whole genome shotgun (WGS) entry which is preliminary data.</text>
</comment>
<evidence type="ECO:0000313" key="6">
    <source>
        <dbReference type="Proteomes" id="UP000636800"/>
    </source>
</evidence>
<evidence type="ECO:0000256" key="3">
    <source>
        <dbReference type="ARBA" id="ARBA00023004"/>
    </source>
</evidence>
<feature type="chain" id="PRO_5032591222" evidence="4">
    <location>
        <begin position="19"/>
        <end position="111"/>
    </location>
</feature>
<evidence type="ECO:0000256" key="2">
    <source>
        <dbReference type="ARBA" id="ARBA00022723"/>
    </source>
</evidence>
<dbReference type="GO" id="GO:0004497">
    <property type="term" value="F:monooxygenase activity"/>
    <property type="evidence" value="ECO:0007669"/>
    <property type="project" value="InterPro"/>
</dbReference>
<keyword evidence="4" id="KW-0732">Signal</keyword>